<evidence type="ECO:0000256" key="4">
    <source>
        <dbReference type="ARBA" id="ARBA00023136"/>
    </source>
</evidence>
<dbReference type="InterPro" id="IPR007430">
    <property type="entry name" value="VirB8"/>
</dbReference>
<protein>
    <submittedName>
        <fullName evidence="7">Type IV secretion system protein VirB5</fullName>
    </submittedName>
</protein>
<evidence type="ECO:0000259" key="6">
    <source>
        <dbReference type="Pfam" id="PF04335"/>
    </source>
</evidence>
<dbReference type="SUPFAM" id="SSF54427">
    <property type="entry name" value="NTF2-like"/>
    <property type="match status" value="1"/>
</dbReference>
<dbReference type="RefSeq" id="WP_089407891.1">
    <property type="nucleotide sequence ID" value="NZ_FZOU01000002.1"/>
</dbReference>
<feature type="domain" description="Bacterial virulence protein VirB8" evidence="6">
    <location>
        <begin position="24"/>
        <end position="226"/>
    </location>
</feature>
<evidence type="ECO:0000313" key="8">
    <source>
        <dbReference type="Proteomes" id="UP000198356"/>
    </source>
</evidence>
<dbReference type="InterPro" id="IPR032710">
    <property type="entry name" value="NTF2-like_dom_sf"/>
</dbReference>
<evidence type="ECO:0000256" key="3">
    <source>
        <dbReference type="ARBA" id="ARBA00022989"/>
    </source>
</evidence>
<gene>
    <name evidence="7" type="ORF">SAMN05421770_102402</name>
</gene>
<dbReference type="Gene3D" id="3.10.450.230">
    <property type="entry name" value="VirB8 protein"/>
    <property type="match status" value="1"/>
</dbReference>
<evidence type="ECO:0000256" key="5">
    <source>
        <dbReference type="SAM" id="Phobius"/>
    </source>
</evidence>
<dbReference type="CDD" id="cd16424">
    <property type="entry name" value="VirB8"/>
    <property type="match status" value="1"/>
</dbReference>
<dbReference type="Proteomes" id="UP000198356">
    <property type="component" value="Unassembled WGS sequence"/>
</dbReference>
<keyword evidence="3 5" id="KW-1133">Transmembrane helix</keyword>
<comment type="subcellular location">
    <subcellularLocation>
        <location evidence="1">Membrane</location>
        <topology evidence="1">Single-pass membrane protein</topology>
    </subcellularLocation>
</comment>
<dbReference type="Pfam" id="PF04335">
    <property type="entry name" value="VirB8"/>
    <property type="match status" value="1"/>
</dbReference>
<name>A0A239HJ45_9BACT</name>
<feature type="transmembrane region" description="Helical" evidence="5">
    <location>
        <begin position="33"/>
        <end position="53"/>
    </location>
</feature>
<dbReference type="EMBL" id="FZOU01000002">
    <property type="protein sequence ID" value="SNS80853.1"/>
    <property type="molecule type" value="Genomic_DNA"/>
</dbReference>
<evidence type="ECO:0000313" key="7">
    <source>
        <dbReference type="EMBL" id="SNS80853.1"/>
    </source>
</evidence>
<keyword evidence="4 5" id="KW-0472">Membrane</keyword>
<dbReference type="AlphaFoldDB" id="A0A239HJ45"/>
<sequence>MQESMKSEVTPDISRAAERYLEQYGDPLVTNTYLKIAMLCLAGLCVMLGLLVFKSQKALASAKPFIIRISDVGHAEAIDYRNFDYRPQEAENKYYLTRWANLYFGRNRYTIERDQTQALYFLNADVQRAVIEQEQKNNTIATYVKDSTLPYVDIEVKNVILDDLRQSPYSARIEFDKVFTNSGDQSVLKREKWTATVTYVFNPQVSNEKTTVDPLGLTIIRFRVDQAFS</sequence>
<keyword evidence="8" id="KW-1185">Reference proteome</keyword>
<reference evidence="7 8" key="1">
    <citation type="submission" date="2017-06" db="EMBL/GenBank/DDBJ databases">
        <authorList>
            <person name="Kim H.J."/>
            <person name="Triplett B.A."/>
        </authorList>
    </citation>
    <scope>NUCLEOTIDE SEQUENCE [LARGE SCALE GENOMIC DNA]</scope>
    <source>
        <strain evidence="7 8">DSM 18704</strain>
    </source>
</reference>
<accession>A0A239HJ45</accession>
<organism evidence="7 8">
    <name type="scientific">Granulicella rosea</name>
    <dbReference type="NCBI Taxonomy" id="474952"/>
    <lineage>
        <taxon>Bacteria</taxon>
        <taxon>Pseudomonadati</taxon>
        <taxon>Acidobacteriota</taxon>
        <taxon>Terriglobia</taxon>
        <taxon>Terriglobales</taxon>
        <taxon>Acidobacteriaceae</taxon>
        <taxon>Granulicella</taxon>
    </lineage>
</organism>
<evidence type="ECO:0000256" key="2">
    <source>
        <dbReference type="ARBA" id="ARBA00022692"/>
    </source>
</evidence>
<evidence type="ECO:0000256" key="1">
    <source>
        <dbReference type="ARBA" id="ARBA00004167"/>
    </source>
</evidence>
<dbReference type="OrthoDB" id="111947at2"/>
<dbReference type="GO" id="GO:0016020">
    <property type="term" value="C:membrane"/>
    <property type="evidence" value="ECO:0007669"/>
    <property type="project" value="UniProtKB-SubCell"/>
</dbReference>
<proteinExistence type="predicted"/>
<keyword evidence="2 5" id="KW-0812">Transmembrane</keyword>